<feature type="domain" description="Transposase InsH N-terminal" evidence="1">
    <location>
        <begin position="23"/>
        <end position="113"/>
    </location>
</feature>
<accession>A0A7W7G9I3</accession>
<name>A0A7W7G9I3_9ACTN</name>
<dbReference type="AlphaFoldDB" id="A0A7W7G9I3"/>
<dbReference type="Pfam" id="PF05598">
    <property type="entry name" value="DUF772"/>
    <property type="match status" value="1"/>
</dbReference>
<reference evidence="4 5" key="1">
    <citation type="submission" date="2020-08" db="EMBL/GenBank/DDBJ databases">
        <title>Sequencing the genomes of 1000 actinobacteria strains.</title>
        <authorList>
            <person name="Klenk H.-P."/>
        </authorList>
    </citation>
    <scope>NUCLEOTIDE SEQUENCE [LARGE SCALE GENOMIC DNA]</scope>
    <source>
        <strain evidence="4 5">DSM 45784</strain>
    </source>
</reference>
<feature type="domain" description="Transposase DDE" evidence="2">
    <location>
        <begin position="402"/>
        <end position="525"/>
    </location>
</feature>
<evidence type="ECO:0000259" key="2">
    <source>
        <dbReference type="Pfam" id="PF13751"/>
    </source>
</evidence>
<dbReference type="InterPro" id="IPR047629">
    <property type="entry name" value="IS1182_transpos"/>
</dbReference>
<dbReference type="EMBL" id="JACHND010000001">
    <property type="protein sequence ID" value="MBB4700630.1"/>
    <property type="molecule type" value="Genomic_DNA"/>
</dbReference>
<evidence type="ECO:0000259" key="1">
    <source>
        <dbReference type="Pfam" id="PF05598"/>
    </source>
</evidence>
<dbReference type="InterPro" id="IPR025668">
    <property type="entry name" value="Tnp_DDE_dom"/>
</dbReference>
<evidence type="ECO:0000313" key="5">
    <source>
        <dbReference type="Proteomes" id="UP000542210"/>
    </source>
</evidence>
<evidence type="ECO:0000313" key="4">
    <source>
        <dbReference type="EMBL" id="MBB4700630.1"/>
    </source>
</evidence>
<dbReference type="NCBIfam" id="NF033551">
    <property type="entry name" value="transpos_IS1182"/>
    <property type="match status" value="1"/>
</dbReference>
<evidence type="ECO:0000313" key="3">
    <source>
        <dbReference type="EMBL" id="MBB4698763.1"/>
    </source>
</evidence>
<gene>
    <name evidence="3" type="ORF">BJ982_000307</name>
    <name evidence="4" type="ORF">BJ982_002174</name>
</gene>
<dbReference type="PANTHER" id="PTHR35604:SF2">
    <property type="entry name" value="TRANSPOSASE INSH FOR INSERTION SEQUENCE ELEMENT IS5A-RELATED"/>
    <property type="match status" value="1"/>
</dbReference>
<organism evidence="4 5">
    <name type="scientific">Sphaerisporangium siamense</name>
    <dbReference type="NCBI Taxonomy" id="795645"/>
    <lineage>
        <taxon>Bacteria</taxon>
        <taxon>Bacillati</taxon>
        <taxon>Actinomycetota</taxon>
        <taxon>Actinomycetes</taxon>
        <taxon>Streptosporangiales</taxon>
        <taxon>Streptosporangiaceae</taxon>
        <taxon>Sphaerisporangium</taxon>
    </lineage>
</organism>
<dbReference type="Proteomes" id="UP000542210">
    <property type="component" value="Unassembled WGS sequence"/>
</dbReference>
<proteinExistence type="predicted"/>
<dbReference type="InterPro" id="IPR008490">
    <property type="entry name" value="Transposase_InsH_N"/>
</dbReference>
<dbReference type="EMBL" id="JACHND010000001">
    <property type="protein sequence ID" value="MBB4698763.1"/>
    <property type="molecule type" value="Genomic_DNA"/>
</dbReference>
<comment type="caution">
    <text evidence="4">The sequence shown here is derived from an EMBL/GenBank/DDBJ whole genome shotgun (WGS) entry which is preliminary data.</text>
</comment>
<dbReference type="RefSeq" id="WP_184875834.1">
    <property type="nucleotide sequence ID" value="NZ_BOOV01000061.1"/>
</dbReference>
<dbReference type="Pfam" id="PF13751">
    <property type="entry name" value="DDE_Tnp_1_6"/>
    <property type="match status" value="1"/>
</dbReference>
<sequence length="551" mass="61013">MSLRPVQVHKIPEETVRVCRAAFPKGSLSVRLRDGLGPLFEDDQFTGMFSRRGRPGLSPGRLALVSVLQFAEGLSDRQAADAVRGRIDWKYALGLDLADPGFDFSVLSEFRSRLVEAGADRLLDLMLQRLRKAGLINAGGRQRTDSTHVLAAIRTVNRLELVGETMRAALSALAVAAPDWLAPLIEQHWADRYGHRVEEYQLPKDDTERLAYAQSIGADGAGLLAHITSQDAPSWLQEVPAITTLVRIWDQQYLTDEHGNLRWRDSKDLLPSGERLASPYDPDARYAVKRGSGWVGYKTHLTETCEPDAPHVIVNVTTTAGQVADNDMIPAIHAGLARRDLLPQVHLIDSGYTGGELLVISRNLYGVDLFGPARQDCSWQAKAGEGFDTSGFTIDWDTQTVTCPQGKSSINWAPWRTKAGEESIHIDFSKADCTPCPARSKCTRAKREPRQLTLHARDVHQALHHARAAQRTESWKKQYALRSGIEGTISQAVRGFHLRRSRYLGLAKTHLQHVLTAVAINLVRIDAWLTGTPLATTRSHHLEQLQAVACA</sequence>
<keyword evidence="5" id="KW-1185">Reference proteome</keyword>
<protein>
    <submittedName>
        <fullName evidence="4">Transposase</fullName>
    </submittedName>
</protein>
<dbReference type="PANTHER" id="PTHR35604">
    <property type="entry name" value="TRANSPOSASE INSH FOR INSERTION SEQUENCE ELEMENT IS5A-RELATED"/>
    <property type="match status" value="1"/>
</dbReference>